<evidence type="ECO:0000259" key="2">
    <source>
        <dbReference type="Pfam" id="PF11412"/>
    </source>
</evidence>
<keyword evidence="1" id="KW-0732">Signal</keyword>
<evidence type="ECO:0000256" key="1">
    <source>
        <dbReference type="SAM" id="SignalP"/>
    </source>
</evidence>
<reference evidence="3 4" key="1">
    <citation type="journal article" date="2013" name="Genome Announc.">
        <title>Genome sequences for three denitrifying bacterial strains isolated from a uranium- and nitrate-contaminated subsurface environment.</title>
        <authorList>
            <person name="Venkatramanan R."/>
            <person name="Prakash O."/>
            <person name="Woyke T."/>
            <person name="Chain P."/>
            <person name="Goodwin L.A."/>
            <person name="Watson D."/>
            <person name="Brooks S."/>
            <person name="Kostka J.E."/>
            <person name="Green S.J."/>
        </authorList>
    </citation>
    <scope>NUCLEOTIDE SEQUENCE [LARGE SCALE GENOMIC DNA]</scope>
    <source>
        <strain evidence="3 4">1NES1</strain>
    </source>
</reference>
<dbReference type="InterPro" id="IPR028250">
    <property type="entry name" value="DsbDN"/>
</dbReference>
<evidence type="ECO:0000313" key="4">
    <source>
        <dbReference type="Proteomes" id="UP000005952"/>
    </source>
</evidence>
<protein>
    <recommendedName>
        <fullName evidence="2">Thiol:disulfide interchange protein DsbD N-terminal domain-containing protein</fullName>
    </recommendedName>
</protein>
<dbReference type="Proteomes" id="UP000005952">
    <property type="component" value="Chromosome"/>
</dbReference>
<feature type="signal peptide" evidence="1">
    <location>
        <begin position="1"/>
        <end position="23"/>
    </location>
</feature>
<evidence type="ECO:0000313" key="3">
    <source>
        <dbReference type="EMBL" id="AGK59276.1"/>
    </source>
</evidence>
<dbReference type="eggNOG" id="COG4233">
    <property type="taxonomic scope" value="Bacteria"/>
</dbReference>
<sequence length="282" mass="29817">MIGNLRLTTGMAFALLSLNVATARSEPAVSVASDWVKGLDNKARLVAGQAVSNGQTGLYAGVEVAMPDGWKTYWRSPGDAGGVPPDFDWQASENLASADVLYPAPHRLHDKAGDAVGYKGGVIFPVRLTPKDATKPVVLHGKVEYGLCKDICIPVEVDLKVVIPPDVGASSELTETLARVPQQRPRSGVDPKLAAWHLDQSTEKPTLVLNVETTSPDNVDAFVAAPGGTYIPLPKRVSNASGKALFEVDLSDGVDIKDLKGKPLTVTMVDGKGQSEATITLK</sequence>
<dbReference type="KEGG" id="hdt:HYPDE_38023"/>
<dbReference type="RefSeq" id="WP_015599291.1">
    <property type="nucleotide sequence ID" value="NC_021172.1"/>
</dbReference>
<organism evidence="3 4">
    <name type="scientific">Hyphomicrobium denitrificans 1NES1</name>
    <dbReference type="NCBI Taxonomy" id="670307"/>
    <lineage>
        <taxon>Bacteria</taxon>
        <taxon>Pseudomonadati</taxon>
        <taxon>Pseudomonadota</taxon>
        <taxon>Alphaproteobacteria</taxon>
        <taxon>Hyphomicrobiales</taxon>
        <taxon>Hyphomicrobiaceae</taxon>
        <taxon>Hyphomicrobium</taxon>
    </lineage>
</organism>
<feature type="chain" id="PRO_5004105541" description="Thiol:disulfide interchange protein DsbD N-terminal domain-containing protein" evidence="1">
    <location>
        <begin position="24"/>
        <end position="282"/>
    </location>
</feature>
<feature type="domain" description="Thiol:disulfide interchange protein DsbD N-terminal" evidence="2">
    <location>
        <begin position="56"/>
        <end position="160"/>
    </location>
</feature>
<dbReference type="STRING" id="670307.HYPDE_38023"/>
<dbReference type="HOGENOM" id="CLU_047910_1_0_5"/>
<gene>
    <name evidence="3" type="ORF">HYPDE_38023</name>
</gene>
<dbReference type="AlphaFoldDB" id="N0BFN4"/>
<dbReference type="Pfam" id="PF11412">
    <property type="entry name" value="DsbD_N"/>
    <property type="match status" value="1"/>
</dbReference>
<keyword evidence="4" id="KW-1185">Reference proteome</keyword>
<accession>N0BFN4</accession>
<dbReference type="EMBL" id="CP005587">
    <property type="protein sequence ID" value="AGK59276.1"/>
    <property type="molecule type" value="Genomic_DNA"/>
</dbReference>
<name>N0BFN4_9HYPH</name>
<proteinExistence type="predicted"/>